<sequence length="74" mass="8588">MSKKNIVKRIASAEEHLHKDFIQEFTKKTIAVAHRSILIQFLIRSLYLQREDVGQHKRAILLAATQSRFSRTGL</sequence>
<dbReference type="Proteomes" id="UP001458880">
    <property type="component" value="Unassembled WGS sequence"/>
</dbReference>
<accession>A0AAW1KFJ8</accession>
<gene>
    <name evidence="1" type="ORF">QE152_g23458</name>
</gene>
<evidence type="ECO:0000313" key="1">
    <source>
        <dbReference type="EMBL" id="KAK9717950.1"/>
    </source>
</evidence>
<protein>
    <submittedName>
        <fullName evidence="1">Uncharacterized protein</fullName>
    </submittedName>
</protein>
<evidence type="ECO:0000313" key="2">
    <source>
        <dbReference type="Proteomes" id="UP001458880"/>
    </source>
</evidence>
<organism evidence="1 2">
    <name type="scientific">Popillia japonica</name>
    <name type="common">Japanese beetle</name>
    <dbReference type="NCBI Taxonomy" id="7064"/>
    <lineage>
        <taxon>Eukaryota</taxon>
        <taxon>Metazoa</taxon>
        <taxon>Ecdysozoa</taxon>
        <taxon>Arthropoda</taxon>
        <taxon>Hexapoda</taxon>
        <taxon>Insecta</taxon>
        <taxon>Pterygota</taxon>
        <taxon>Neoptera</taxon>
        <taxon>Endopterygota</taxon>
        <taxon>Coleoptera</taxon>
        <taxon>Polyphaga</taxon>
        <taxon>Scarabaeiformia</taxon>
        <taxon>Scarabaeidae</taxon>
        <taxon>Rutelinae</taxon>
        <taxon>Popillia</taxon>
    </lineage>
</organism>
<dbReference type="AlphaFoldDB" id="A0AAW1KFJ8"/>
<name>A0AAW1KFJ8_POPJA</name>
<proteinExistence type="predicted"/>
<dbReference type="EMBL" id="JASPKY010000234">
    <property type="protein sequence ID" value="KAK9717950.1"/>
    <property type="molecule type" value="Genomic_DNA"/>
</dbReference>
<reference evidence="1 2" key="1">
    <citation type="journal article" date="2024" name="BMC Genomics">
        <title>De novo assembly and annotation of Popillia japonica's genome with initial clues to its potential as an invasive pest.</title>
        <authorList>
            <person name="Cucini C."/>
            <person name="Boschi S."/>
            <person name="Funari R."/>
            <person name="Cardaioli E."/>
            <person name="Iannotti N."/>
            <person name="Marturano G."/>
            <person name="Paoli F."/>
            <person name="Bruttini M."/>
            <person name="Carapelli A."/>
            <person name="Frati F."/>
            <person name="Nardi F."/>
        </authorList>
    </citation>
    <scope>NUCLEOTIDE SEQUENCE [LARGE SCALE GENOMIC DNA]</scope>
    <source>
        <strain evidence="1">DMR45628</strain>
    </source>
</reference>
<comment type="caution">
    <text evidence="1">The sequence shown here is derived from an EMBL/GenBank/DDBJ whole genome shotgun (WGS) entry which is preliminary data.</text>
</comment>
<keyword evidence="2" id="KW-1185">Reference proteome</keyword>